<sequence length="125" mass="13445">MTEQVNATLLPGSTHVAKKAYISAIRGAAAQYLEVPFSMVSASLEESEPPLVIRISSPISSRMLDRTSGSLVDSLGGVQQQLRSFLTTLLGCEVGAIDLSVKSIHEKLPPRRTDNAPKKTGRRVI</sequence>
<dbReference type="EMBL" id="MPDM01000001">
    <property type="protein sequence ID" value="OKL50614.1"/>
    <property type="molecule type" value="Genomic_DNA"/>
</dbReference>
<comment type="caution">
    <text evidence="1">The sequence shown here is derived from an EMBL/GenBank/DDBJ whole genome shotgun (WGS) entry which is preliminary data.</text>
</comment>
<accession>A0A1Q5PSQ1</accession>
<keyword evidence="2" id="KW-1185">Reference proteome</keyword>
<dbReference type="OrthoDB" id="3267342at2"/>
<gene>
    <name evidence="1" type="ORF">BM477_01265</name>
</gene>
<evidence type="ECO:0000313" key="1">
    <source>
        <dbReference type="EMBL" id="OKL50614.1"/>
    </source>
</evidence>
<protein>
    <submittedName>
        <fullName evidence="1">Uncharacterized protein</fullName>
    </submittedName>
</protein>
<dbReference type="RefSeq" id="WP_075360851.1">
    <property type="nucleotide sequence ID" value="NZ_MPDM01000001.1"/>
</dbReference>
<dbReference type="AlphaFoldDB" id="A0A1Q5PSQ1"/>
<organism evidence="1 2">
    <name type="scientific">Boudabousia marimammalium</name>
    <dbReference type="NCBI Taxonomy" id="156892"/>
    <lineage>
        <taxon>Bacteria</taxon>
        <taxon>Bacillati</taxon>
        <taxon>Actinomycetota</taxon>
        <taxon>Actinomycetes</taxon>
        <taxon>Actinomycetales</taxon>
        <taxon>Actinomycetaceae</taxon>
        <taxon>Boudabousia</taxon>
    </lineage>
</organism>
<dbReference type="STRING" id="156892.BM477_01265"/>
<dbReference type="Proteomes" id="UP000186465">
    <property type="component" value="Unassembled WGS sequence"/>
</dbReference>
<evidence type="ECO:0000313" key="2">
    <source>
        <dbReference type="Proteomes" id="UP000186465"/>
    </source>
</evidence>
<name>A0A1Q5PSQ1_9ACTO</name>
<reference evidence="2" key="1">
    <citation type="submission" date="2016-11" db="EMBL/GenBank/DDBJ databases">
        <title>Actinomyces gypaetusis sp. nov. isolated from Gypaetus barbatus in Qinghai Tibet Plateau China.</title>
        <authorList>
            <person name="Meng X."/>
        </authorList>
    </citation>
    <scope>NUCLEOTIDE SEQUENCE [LARGE SCALE GENOMIC DNA]</scope>
    <source>
        <strain evidence="2">DSM 15383</strain>
    </source>
</reference>
<proteinExistence type="predicted"/>